<dbReference type="SMART" id="SM00342">
    <property type="entry name" value="HTH_ARAC"/>
    <property type="match status" value="1"/>
</dbReference>
<dbReference type="Proteomes" id="UP000321734">
    <property type="component" value="Unassembled WGS sequence"/>
</dbReference>
<dbReference type="OrthoDB" id="2600165at2"/>
<keyword evidence="1" id="KW-0805">Transcription regulation</keyword>
<protein>
    <submittedName>
        <fullName evidence="5">Helix-turn-helix domain-containing protein</fullName>
    </submittedName>
</protein>
<dbReference type="SUPFAM" id="SSF46689">
    <property type="entry name" value="Homeodomain-like"/>
    <property type="match status" value="1"/>
</dbReference>
<dbReference type="Gene3D" id="1.10.10.60">
    <property type="entry name" value="Homeodomain-like"/>
    <property type="match status" value="2"/>
</dbReference>
<name>A0A5C7AV23_9FLAO</name>
<dbReference type="InterPro" id="IPR037923">
    <property type="entry name" value="HTH-like"/>
</dbReference>
<feature type="domain" description="HTH araC/xylS-type" evidence="4">
    <location>
        <begin position="186"/>
        <end position="284"/>
    </location>
</feature>
<evidence type="ECO:0000256" key="1">
    <source>
        <dbReference type="ARBA" id="ARBA00023015"/>
    </source>
</evidence>
<evidence type="ECO:0000259" key="4">
    <source>
        <dbReference type="PROSITE" id="PS01124"/>
    </source>
</evidence>
<organism evidence="5 6">
    <name type="scientific">Gelidibacter salicanalis</name>
    <dbReference type="NCBI Taxonomy" id="291193"/>
    <lineage>
        <taxon>Bacteria</taxon>
        <taxon>Pseudomonadati</taxon>
        <taxon>Bacteroidota</taxon>
        <taxon>Flavobacteriia</taxon>
        <taxon>Flavobacteriales</taxon>
        <taxon>Flavobacteriaceae</taxon>
        <taxon>Gelidibacter</taxon>
    </lineage>
</organism>
<dbReference type="PANTHER" id="PTHR43280">
    <property type="entry name" value="ARAC-FAMILY TRANSCRIPTIONAL REGULATOR"/>
    <property type="match status" value="1"/>
</dbReference>
<dbReference type="PRINTS" id="PR00032">
    <property type="entry name" value="HTHARAC"/>
</dbReference>
<dbReference type="Pfam" id="PF02311">
    <property type="entry name" value="AraC_binding"/>
    <property type="match status" value="1"/>
</dbReference>
<reference evidence="5 6" key="1">
    <citation type="submission" date="2019-08" db="EMBL/GenBank/DDBJ databases">
        <title>Genome sequence of Gelidibacter salicanalis IC162T.</title>
        <authorList>
            <person name="Bowman J.P."/>
        </authorList>
    </citation>
    <scope>NUCLEOTIDE SEQUENCE [LARGE SCALE GENOMIC DNA]</scope>
    <source>
        <strain evidence="5 6">IC162</strain>
    </source>
</reference>
<dbReference type="AlphaFoldDB" id="A0A5C7AV23"/>
<dbReference type="GO" id="GO:0043565">
    <property type="term" value="F:sequence-specific DNA binding"/>
    <property type="evidence" value="ECO:0007669"/>
    <property type="project" value="InterPro"/>
</dbReference>
<dbReference type="InterPro" id="IPR003313">
    <property type="entry name" value="AraC-bd"/>
</dbReference>
<comment type="caution">
    <text evidence="5">The sequence shown here is derived from an EMBL/GenBank/DDBJ whole genome shotgun (WGS) entry which is preliminary data.</text>
</comment>
<gene>
    <name evidence="5" type="ORF">ES711_00185</name>
</gene>
<evidence type="ECO:0000313" key="5">
    <source>
        <dbReference type="EMBL" id="TXE10365.1"/>
    </source>
</evidence>
<dbReference type="PANTHER" id="PTHR43280:SF32">
    <property type="entry name" value="TRANSCRIPTIONAL REGULATORY PROTEIN"/>
    <property type="match status" value="1"/>
</dbReference>
<dbReference type="InterPro" id="IPR018060">
    <property type="entry name" value="HTH_AraC"/>
</dbReference>
<keyword evidence="3" id="KW-0804">Transcription</keyword>
<dbReference type="SUPFAM" id="SSF51215">
    <property type="entry name" value="Regulatory protein AraC"/>
    <property type="match status" value="1"/>
</dbReference>
<evidence type="ECO:0000256" key="2">
    <source>
        <dbReference type="ARBA" id="ARBA00023125"/>
    </source>
</evidence>
<dbReference type="Pfam" id="PF12833">
    <property type="entry name" value="HTH_18"/>
    <property type="match status" value="1"/>
</dbReference>
<dbReference type="GO" id="GO:0003700">
    <property type="term" value="F:DNA-binding transcription factor activity"/>
    <property type="evidence" value="ECO:0007669"/>
    <property type="project" value="InterPro"/>
</dbReference>
<dbReference type="InterPro" id="IPR009057">
    <property type="entry name" value="Homeodomain-like_sf"/>
</dbReference>
<evidence type="ECO:0000313" key="6">
    <source>
        <dbReference type="Proteomes" id="UP000321734"/>
    </source>
</evidence>
<accession>A0A5C7AV23</accession>
<keyword evidence="6" id="KW-1185">Reference proteome</keyword>
<dbReference type="PROSITE" id="PS01124">
    <property type="entry name" value="HTH_ARAC_FAMILY_2"/>
    <property type="match status" value="1"/>
</dbReference>
<evidence type="ECO:0000256" key="3">
    <source>
        <dbReference type="ARBA" id="ARBA00023163"/>
    </source>
</evidence>
<dbReference type="InterPro" id="IPR020449">
    <property type="entry name" value="Tscrpt_reg_AraC-type_HTH"/>
</dbReference>
<proteinExistence type="predicted"/>
<dbReference type="RefSeq" id="WP_146888240.1">
    <property type="nucleotide sequence ID" value="NZ_VORX01000001.1"/>
</dbReference>
<sequence>MIHFNSIKAYNTYLGYGKPKKELIDVVRYKDFENLRLTCKGLTSDFYMMAFKRSMTDLNWFGNTEYDTESGFLYFIKPNQVHSWKVLKPWEGYQILISPILLQEYAIDFNFFQYEVDEALFLTDDEQLQIEQLYEQILNEYRKDNYELDLLMAYCNLIFTYIEKCYKRQFKTRQPLYNKIVLEFKRQLNDYYSKEPKVLPTVHYFAEQLNLSSNYFGDLIKHNTGKTASEIIQERIILVAKQQLKEDQHSISEIAYNLGFDYPTYFGRLFKKLTGITPTEFKKQVNKASK</sequence>
<dbReference type="EMBL" id="VORX01000001">
    <property type="protein sequence ID" value="TXE10365.1"/>
    <property type="molecule type" value="Genomic_DNA"/>
</dbReference>
<keyword evidence="2" id="KW-0238">DNA-binding</keyword>